<feature type="transmembrane region" description="Helical" evidence="14">
    <location>
        <begin position="21"/>
        <end position="41"/>
    </location>
</feature>
<dbReference type="SUPFAM" id="SSF51735">
    <property type="entry name" value="NAD(P)-binding Rossmann-fold domains"/>
    <property type="match status" value="1"/>
</dbReference>
<dbReference type="InterPro" id="IPR020904">
    <property type="entry name" value="Sc_DH/Rdtase_CS"/>
</dbReference>
<name>A0A177V502_9BASI</name>
<evidence type="ECO:0000313" key="17">
    <source>
        <dbReference type="Proteomes" id="UP000077671"/>
    </source>
</evidence>
<comment type="subcellular location">
    <subcellularLocation>
        <location evidence="12">Endoplasmic reticulum membrane</location>
        <topology evidence="12">Single-pass membrane protein</topology>
    </subcellularLocation>
</comment>
<protein>
    <recommendedName>
        <fullName evidence="12">Very-long-chain 3-oxoacyl-CoA reductase</fullName>
        <ecNumber evidence="12">1.1.1.330</ecNumber>
    </recommendedName>
    <alternativeName>
        <fullName evidence="12">3-ketoacyl-CoA reductase</fullName>
        <shortName evidence="12">3-ketoreductase</shortName>
        <shortName evidence="12">KAR</shortName>
    </alternativeName>
    <alternativeName>
        <fullName evidence="12">Microsomal beta-keto-reductase</fullName>
    </alternativeName>
</protein>
<dbReference type="Pfam" id="PF00106">
    <property type="entry name" value="adh_short"/>
    <property type="match status" value="1"/>
</dbReference>
<evidence type="ECO:0000256" key="11">
    <source>
        <dbReference type="ARBA" id="ARBA00023160"/>
    </source>
</evidence>
<keyword evidence="3 12" id="KW-0812">Transmembrane</keyword>
<dbReference type="Proteomes" id="UP000077671">
    <property type="component" value="Unassembled WGS sequence"/>
</dbReference>
<gene>
    <name evidence="16" type="ORF">A4X03_0g6453</name>
    <name evidence="15" type="ORF">JKIAZH3_G6998</name>
</gene>
<evidence type="ECO:0000256" key="9">
    <source>
        <dbReference type="ARBA" id="ARBA00023098"/>
    </source>
</evidence>
<evidence type="ECO:0000256" key="7">
    <source>
        <dbReference type="ARBA" id="ARBA00022989"/>
    </source>
</evidence>
<comment type="function">
    <text evidence="12">Component of the microsomal membrane bound fatty acid elongation system, which produces the 26-carbon very long-chain fatty acids (VLCFA) from palmitate. Catalyzes the reduction of the 3-ketoacyl-CoA intermediate that is formed in each cycle of fatty acid elongation. VLCFAs serve as precursors for ceramide and sphingolipids.</text>
</comment>
<dbReference type="PANTHER" id="PTHR43086:SF2">
    <property type="entry name" value="HYDROXYSTEROID DEHYDROGENASE-LIKE PROTEIN 1"/>
    <property type="match status" value="1"/>
</dbReference>
<keyword evidence="7 12" id="KW-1133">Transmembrane helix</keyword>
<dbReference type="HAMAP" id="MF_03107">
    <property type="entry name" value="3_ketoreductase"/>
    <property type="match status" value="1"/>
</dbReference>
<reference evidence="16" key="1">
    <citation type="submission" date="2016-04" db="EMBL/GenBank/DDBJ databases">
        <authorList>
            <person name="Nguyen H.D."/>
            <person name="Kesanakurti P."/>
            <person name="Cullis J."/>
            <person name="Levesque C.A."/>
            <person name="Hambleton S."/>
        </authorList>
    </citation>
    <scope>NUCLEOTIDE SEQUENCE</scope>
    <source>
        <strain evidence="16">DAOMC 238032</strain>
    </source>
</reference>
<keyword evidence="10 12" id="KW-0472">Membrane</keyword>
<dbReference type="GO" id="GO:0141040">
    <property type="term" value="F:very-long-chain 3-oxoacyl-CoA reductase activity"/>
    <property type="evidence" value="ECO:0007669"/>
    <property type="project" value="UniProtKB-EC"/>
</dbReference>
<evidence type="ECO:0000256" key="2">
    <source>
        <dbReference type="ARBA" id="ARBA00022516"/>
    </source>
</evidence>
<proteinExistence type="inferred from homology"/>
<dbReference type="Gene3D" id="3.40.50.720">
    <property type="entry name" value="NAD(P)-binding Rossmann-like Domain"/>
    <property type="match status" value="1"/>
</dbReference>
<comment type="pathway">
    <text evidence="1">Lipid metabolism; fatty acid biosynthesis.</text>
</comment>
<dbReference type="AlphaFoldDB" id="A0A177V502"/>
<dbReference type="InterPro" id="IPR027533">
    <property type="entry name" value="3_ketoreductase_fungal"/>
</dbReference>
<reference evidence="16" key="2">
    <citation type="journal article" date="2019" name="IMA Fungus">
        <title>Genome sequencing and comparison of five Tilletia species to identify candidate genes for the detection of regulated species infecting wheat.</title>
        <authorList>
            <person name="Nguyen H.D.T."/>
            <person name="Sultana T."/>
            <person name="Kesanakurti P."/>
            <person name="Hambleton S."/>
        </authorList>
    </citation>
    <scope>NUCLEOTIDE SEQUENCE</scope>
    <source>
        <strain evidence="16">DAOMC 238032</strain>
    </source>
</reference>
<feature type="binding site" evidence="12">
    <location>
        <position position="214"/>
    </location>
    <ligand>
        <name>substrate</name>
    </ligand>
</feature>
<reference evidence="15" key="3">
    <citation type="submission" date="2020-10" db="EMBL/GenBank/DDBJ databases">
        <authorList>
            <person name="Sedaghatjoo S."/>
        </authorList>
    </citation>
    <scope>NUCLEOTIDE SEQUENCE</scope>
    <source>
        <strain evidence="15">AZH3</strain>
    </source>
</reference>
<dbReference type="FunFam" id="3.40.50.720:FF:000137">
    <property type="entry name" value="Hydroxysteroid (17-beta) dehydrogenase 3"/>
    <property type="match status" value="1"/>
</dbReference>
<keyword evidence="5 12" id="KW-0276">Fatty acid metabolism</keyword>
<evidence type="ECO:0000256" key="4">
    <source>
        <dbReference type="ARBA" id="ARBA00022824"/>
    </source>
</evidence>
<dbReference type="PANTHER" id="PTHR43086">
    <property type="entry name" value="VERY-LONG-CHAIN 3-OXOOACYL-COA REDUCTASE"/>
    <property type="match status" value="1"/>
</dbReference>
<evidence type="ECO:0000256" key="12">
    <source>
        <dbReference type="HAMAP-Rule" id="MF_03107"/>
    </source>
</evidence>
<keyword evidence="11 12" id="KW-0275">Fatty acid biosynthesis</keyword>
<dbReference type="GO" id="GO:0030497">
    <property type="term" value="P:fatty acid elongation"/>
    <property type="evidence" value="ECO:0007669"/>
    <property type="project" value="UniProtKB-UniRule"/>
</dbReference>
<dbReference type="PRINTS" id="PR00081">
    <property type="entry name" value="GDHRDH"/>
</dbReference>
<dbReference type="EMBL" id="CAJHJG010005905">
    <property type="protein sequence ID" value="CAD6953454.1"/>
    <property type="molecule type" value="Genomic_DNA"/>
</dbReference>
<evidence type="ECO:0000313" key="15">
    <source>
        <dbReference type="EMBL" id="CAD6953454.1"/>
    </source>
</evidence>
<evidence type="ECO:0000256" key="10">
    <source>
        <dbReference type="ARBA" id="ARBA00023136"/>
    </source>
</evidence>
<sequence length="347" mass="37686">MDFLNSFTASADALTDCARRNVVAAFPVLFLALVGAAWIGFQALVYVRVLAECYLLPGIPLATFGAKKKTPGNGTWAVVTGATDGIGREFALQLAKAGFNIFLASRSTEKLGKVAAEIELAVPGIKTKTEAIDFSRGDNRQYDALQAGLADLTIGVLVNNVGKSHNLPVTFNETDPEEIREIIEINVTATLRVTKMIVPKMVEQKRGLIINMGSFAGQAPTPLLATYSGSKSFLIGWSQALGEELKRHRVTVQLLNTYFVVSNMSKIRKSSAMIPTPKQYVAQALKTVGNAGGAVGRPYTSTPWPMHALLDWVLEHVVPSKSMVLSYSHDQQQAVRKRALRKIQKAQ</sequence>
<evidence type="ECO:0000256" key="14">
    <source>
        <dbReference type="SAM" id="Phobius"/>
    </source>
</evidence>
<dbReference type="EMBL" id="LWDD02001239">
    <property type="protein sequence ID" value="KAE8250360.1"/>
    <property type="molecule type" value="Genomic_DNA"/>
</dbReference>
<evidence type="ECO:0000313" key="18">
    <source>
        <dbReference type="Proteomes" id="UP000836402"/>
    </source>
</evidence>
<evidence type="ECO:0000256" key="5">
    <source>
        <dbReference type="ARBA" id="ARBA00022832"/>
    </source>
</evidence>
<keyword evidence="6 12" id="KW-0521">NADP</keyword>
<dbReference type="Proteomes" id="UP000836402">
    <property type="component" value="Unassembled WGS sequence"/>
</dbReference>
<feature type="active site" description="Proton acceptor" evidence="12">
    <location>
        <position position="227"/>
    </location>
</feature>
<dbReference type="GO" id="GO:0045703">
    <property type="term" value="F:ketoreductase activity"/>
    <property type="evidence" value="ECO:0007669"/>
    <property type="project" value="UniProtKB-UniRule"/>
</dbReference>
<evidence type="ECO:0000313" key="16">
    <source>
        <dbReference type="EMBL" id="KAE8250360.1"/>
    </source>
</evidence>
<keyword evidence="18" id="KW-1185">Reference proteome</keyword>
<keyword evidence="2 12" id="KW-0444">Lipid biosynthesis</keyword>
<dbReference type="GO" id="GO:0005789">
    <property type="term" value="C:endoplasmic reticulum membrane"/>
    <property type="evidence" value="ECO:0007669"/>
    <property type="project" value="UniProtKB-SubCell"/>
</dbReference>
<evidence type="ECO:0000256" key="3">
    <source>
        <dbReference type="ARBA" id="ARBA00022692"/>
    </source>
</evidence>
<comment type="caution">
    <text evidence="16">The sequence shown here is derived from an EMBL/GenBank/DDBJ whole genome shotgun (WGS) entry which is preliminary data.</text>
</comment>
<dbReference type="CDD" id="cd05356">
    <property type="entry name" value="17beta-HSD1_like_SDR_c"/>
    <property type="match status" value="1"/>
</dbReference>
<dbReference type="PROSITE" id="PS00061">
    <property type="entry name" value="ADH_SHORT"/>
    <property type="match status" value="1"/>
</dbReference>
<comment type="catalytic activity">
    <reaction evidence="12">
        <text>a very-long-chain (3R)-3-hydroxyacyl-CoA + NADP(+) = a very-long-chain 3-oxoacyl-CoA + NADPH + H(+)</text>
        <dbReference type="Rhea" id="RHEA:48680"/>
        <dbReference type="ChEBI" id="CHEBI:15378"/>
        <dbReference type="ChEBI" id="CHEBI:57783"/>
        <dbReference type="ChEBI" id="CHEBI:58349"/>
        <dbReference type="ChEBI" id="CHEBI:85440"/>
        <dbReference type="ChEBI" id="CHEBI:90725"/>
        <dbReference type="EC" id="1.1.1.330"/>
    </reaction>
</comment>
<keyword evidence="4 12" id="KW-0256">Endoplasmic reticulum</keyword>
<organism evidence="16 17">
    <name type="scientific">Tilletia caries</name>
    <name type="common">wheat bunt fungus</name>
    <dbReference type="NCBI Taxonomy" id="13290"/>
    <lineage>
        <taxon>Eukaryota</taxon>
        <taxon>Fungi</taxon>
        <taxon>Dikarya</taxon>
        <taxon>Basidiomycota</taxon>
        <taxon>Ustilaginomycotina</taxon>
        <taxon>Exobasidiomycetes</taxon>
        <taxon>Tilletiales</taxon>
        <taxon>Tilletiaceae</taxon>
        <taxon>Tilletia</taxon>
    </lineage>
</organism>
<evidence type="ECO:0000256" key="8">
    <source>
        <dbReference type="ARBA" id="ARBA00023002"/>
    </source>
</evidence>
<dbReference type="InterPro" id="IPR036291">
    <property type="entry name" value="NAD(P)-bd_dom_sf"/>
</dbReference>
<evidence type="ECO:0000256" key="6">
    <source>
        <dbReference type="ARBA" id="ARBA00022857"/>
    </source>
</evidence>
<evidence type="ECO:0000256" key="13">
    <source>
        <dbReference type="RuleBase" id="RU000363"/>
    </source>
</evidence>
<dbReference type="PRINTS" id="PR00080">
    <property type="entry name" value="SDRFAMILY"/>
</dbReference>
<keyword evidence="9 12" id="KW-0443">Lipid metabolism</keyword>
<dbReference type="PIRSF" id="PIRSF000126">
    <property type="entry name" value="11-beta-HSD1"/>
    <property type="match status" value="1"/>
</dbReference>
<dbReference type="InterPro" id="IPR002347">
    <property type="entry name" value="SDR_fam"/>
</dbReference>
<dbReference type="UniPathway" id="UPA00094"/>
<comment type="similarity">
    <text evidence="12 13">Belongs to the short-chain dehydrogenases/reductases (SDR) family.</text>
</comment>
<evidence type="ECO:0000256" key="1">
    <source>
        <dbReference type="ARBA" id="ARBA00005194"/>
    </source>
</evidence>
<keyword evidence="8 12" id="KW-0560">Oxidoreductase</keyword>
<accession>A0A177V502</accession>
<dbReference type="EC" id="1.1.1.330" evidence="12"/>